<dbReference type="Pfam" id="PF13403">
    <property type="entry name" value="Hint_2"/>
    <property type="match status" value="1"/>
</dbReference>
<organism evidence="2 3">
    <name type="scientific">Acetobacter pasteurianus (strain NBRC 105184 / IFO 3283-01)</name>
    <dbReference type="NCBI Taxonomy" id="634452"/>
    <lineage>
        <taxon>Bacteria</taxon>
        <taxon>Pseudomonadati</taxon>
        <taxon>Pseudomonadota</taxon>
        <taxon>Alphaproteobacteria</taxon>
        <taxon>Acetobacterales</taxon>
        <taxon>Acetobacteraceae</taxon>
        <taxon>Acetobacter</taxon>
    </lineage>
</organism>
<dbReference type="InterPro" id="IPR036844">
    <property type="entry name" value="Hint_dom_sf"/>
</dbReference>
<feature type="domain" description="Hedgehog/Intein (Hint)" evidence="1">
    <location>
        <begin position="332"/>
        <end position="471"/>
    </location>
</feature>
<sequence length="680" mass="70743">MLVEWLYCIRTGLYNSMTTPDWSTGSDYTWVGPTTGGVWTDASNWQYDGEPATHAPDAQTSGTITIPAGATVTIPSTVSSLGYLTLDVQGTLVMPSSDSQLTFSKLVVENGGQATISRTLNINGGLQINNGGTATFEGVTQNWTNPSLNLSLLQGGTLNIDKSNIVLGNVNQGSGAGTLNITGGSVVSTASNSTDLSGPINVTGSSFTDNSSLASTTTLTLNDGATATLSTSAYPADGSTVVFGTGNNTLVLPNLQYGANKVNVENLKNGDRLGVDGTQVTTATLSANNVALATTSGTPIQVKSVTYDSSYTDAPTGDETQTVTIDSGQGVICFLAGSMIATPNGVVAVENIRRGDEVLTFVNGVTHVRPVVWAGMAQATVNPALPDDMAGYPVRILADAIAPGVPYQDLLVTAEHGIFANGKLVPARMLVNGSSIFFDRSITAYAYYHVETAEHSIIMANGMLTESYLDTGNRRNFVSDGNVVTIGAKAKNWAEHAAAPLGTARHVVEPIWRVLAARATQVAGHISAPAKPDITHSHGLHLVTPAGTVIRPLRAMGRNISFMLPAGVESVRLVSRAARPCDVEGPFVDKRRVLGVLLGRVTVLSAGTAADITAHLAQEDGANGWQDMPQPTTRWTDGNALLPLGTTTARGPALLTVEVLQAGPYLATPVAFTLPVAANG</sequence>
<dbReference type="InterPro" id="IPR012332">
    <property type="entry name" value="Autotransporter_pectin_lyase_C"/>
</dbReference>
<gene>
    <name evidence="2" type="ordered locus">APA01_05060</name>
</gene>
<dbReference type="SUPFAM" id="SSF51294">
    <property type="entry name" value="Hedgehog/intein (Hint) domain"/>
    <property type="match status" value="1"/>
</dbReference>
<dbReference type="STRING" id="634452.APA01_05060"/>
<proteinExistence type="predicted"/>
<reference evidence="2 3" key="1">
    <citation type="journal article" date="2009" name="Nucleic Acids Res.">
        <title>Whole-genome analyses reveal genetic instability of Acetobacter pasteurianus.</title>
        <authorList>
            <person name="Azuma Y."/>
            <person name="Hosoyama A."/>
            <person name="Matsutani M."/>
            <person name="Furuya N."/>
            <person name="Horikawa H."/>
            <person name="Harada T."/>
            <person name="Hirakawa H."/>
            <person name="Kuhara S."/>
            <person name="Matsushita K."/>
            <person name="Fujita N."/>
            <person name="Shirai M."/>
        </authorList>
    </citation>
    <scope>NUCLEOTIDE SEQUENCE [LARGE SCALE GENOMIC DNA]</scope>
    <source>
        <strain evidence="3">NBRC 105184 / IFO 3283-01</strain>
    </source>
</reference>
<accession>C7JDL2</accession>
<dbReference type="Gene3D" id="2.160.20.20">
    <property type="match status" value="1"/>
</dbReference>
<dbReference type="eggNOG" id="COG3210">
    <property type="taxonomic scope" value="Bacteria"/>
</dbReference>
<dbReference type="PATRIC" id="fig|634452.3.peg.532"/>
<evidence type="ECO:0000313" key="2">
    <source>
        <dbReference type="EMBL" id="BAH98656.1"/>
    </source>
</evidence>
<dbReference type="Proteomes" id="UP000000948">
    <property type="component" value="Chromosome"/>
</dbReference>
<dbReference type="InterPro" id="IPR028992">
    <property type="entry name" value="Hedgehog/Intein_dom"/>
</dbReference>
<dbReference type="HOGENOM" id="CLU_021890_1_0_5"/>
<dbReference type="Gene3D" id="2.170.16.10">
    <property type="entry name" value="Hedgehog/Intein (Hint) domain"/>
    <property type="match status" value="1"/>
</dbReference>
<dbReference type="AlphaFoldDB" id="C7JDL2"/>
<dbReference type="KEGG" id="apt:APA01_05060"/>
<evidence type="ECO:0000259" key="1">
    <source>
        <dbReference type="Pfam" id="PF13403"/>
    </source>
</evidence>
<evidence type="ECO:0000313" key="3">
    <source>
        <dbReference type="Proteomes" id="UP000000948"/>
    </source>
</evidence>
<name>C7JDL2_ACEP3</name>
<dbReference type="EMBL" id="AP011121">
    <property type="protein sequence ID" value="BAH98656.1"/>
    <property type="molecule type" value="Genomic_DNA"/>
</dbReference>
<dbReference type="BioCyc" id="APAS634452:APA01_RS02540-MONOMER"/>
<protein>
    <submittedName>
        <fullName evidence="2">Outer membrane protein</fullName>
    </submittedName>
</protein>
<dbReference type="RefSeq" id="WP_012812515.1">
    <property type="nucleotide sequence ID" value="NC_013209.1"/>
</dbReference>